<reference evidence="2" key="1">
    <citation type="submission" date="2014-09" db="EMBL/GenBank/DDBJ databases">
        <authorList>
            <person name="Magalhaes I.L.F."/>
            <person name="Oliveira U."/>
            <person name="Santos F.R."/>
            <person name="Vidigal T.H.D.A."/>
            <person name="Brescovit A.D."/>
            <person name="Santos A.J."/>
        </authorList>
    </citation>
    <scope>NUCLEOTIDE SEQUENCE</scope>
    <source>
        <tissue evidence="2">Shoot tissue taken approximately 20 cm above the soil surface</tissue>
    </source>
</reference>
<protein>
    <submittedName>
        <fullName evidence="2">Uncharacterized protein</fullName>
    </submittedName>
</protein>
<accession>A0A0A9GYT3</accession>
<dbReference type="AlphaFoldDB" id="A0A0A9GYT3"/>
<feature type="region of interest" description="Disordered" evidence="1">
    <location>
        <begin position="1"/>
        <end position="21"/>
    </location>
</feature>
<reference evidence="2" key="2">
    <citation type="journal article" date="2015" name="Data Brief">
        <title>Shoot transcriptome of the giant reed, Arundo donax.</title>
        <authorList>
            <person name="Barrero R.A."/>
            <person name="Guerrero F.D."/>
            <person name="Moolhuijzen P."/>
            <person name="Goolsby J.A."/>
            <person name="Tidwell J."/>
            <person name="Bellgard S.E."/>
            <person name="Bellgard M.I."/>
        </authorList>
    </citation>
    <scope>NUCLEOTIDE SEQUENCE</scope>
    <source>
        <tissue evidence="2">Shoot tissue taken approximately 20 cm above the soil surface</tissue>
    </source>
</reference>
<evidence type="ECO:0000256" key="1">
    <source>
        <dbReference type="SAM" id="MobiDB-lite"/>
    </source>
</evidence>
<evidence type="ECO:0000313" key="2">
    <source>
        <dbReference type="EMBL" id="JAE28704.1"/>
    </source>
</evidence>
<name>A0A0A9GYT3_ARUDO</name>
<sequence length="170" mass="18632">MLSQLSDATKEENGGYGESGIHEKGCVAESVRSLNFSTMDSESVDSTHLIHNKKTCCSTHSATDQCSRTRTTKCSLSSEESDSITSHLAFDSGKNDLELNAPHVADSERIYDGYVKSLYLSIQGNGESFVDHPEKGHVDLQKDTGMIDRHCDALACDRESVCSSCEEPRY</sequence>
<organism evidence="2">
    <name type="scientific">Arundo donax</name>
    <name type="common">Giant reed</name>
    <name type="synonym">Donax arundinaceus</name>
    <dbReference type="NCBI Taxonomy" id="35708"/>
    <lineage>
        <taxon>Eukaryota</taxon>
        <taxon>Viridiplantae</taxon>
        <taxon>Streptophyta</taxon>
        <taxon>Embryophyta</taxon>
        <taxon>Tracheophyta</taxon>
        <taxon>Spermatophyta</taxon>
        <taxon>Magnoliopsida</taxon>
        <taxon>Liliopsida</taxon>
        <taxon>Poales</taxon>
        <taxon>Poaceae</taxon>
        <taxon>PACMAD clade</taxon>
        <taxon>Arundinoideae</taxon>
        <taxon>Arundineae</taxon>
        <taxon>Arundo</taxon>
    </lineage>
</organism>
<dbReference type="EMBL" id="GBRH01169192">
    <property type="protein sequence ID" value="JAE28704.1"/>
    <property type="molecule type" value="Transcribed_RNA"/>
</dbReference>
<proteinExistence type="predicted"/>